<dbReference type="EMBL" id="JBHRSD010000022">
    <property type="protein sequence ID" value="MFC3033414.1"/>
    <property type="molecule type" value="Genomic_DNA"/>
</dbReference>
<dbReference type="InterPro" id="IPR050902">
    <property type="entry name" value="ABC_Transporter_SBP"/>
</dbReference>
<feature type="chain" id="PRO_5046517650" evidence="2">
    <location>
        <begin position="19"/>
        <end position="280"/>
    </location>
</feature>
<dbReference type="InterPro" id="IPR002491">
    <property type="entry name" value="ABC_transptr_periplasmic_BD"/>
</dbReference>
<name>A0ABV7CL85_9GAMM</name>
<evidence type="ECO:0000256" key="1">
    <source>
        <dbReference type="ARBA" id="ARBA00022729"/>
    </source>
</evidence>
<evidence type="ECO:0000256" key="2">
    <source>
        <dbReference type="SAM" id="SignalP"/>
    </source>
</evidence>
<feature type="signal peptide" evidence="2">
    <location>
        <begin position="1"/>
        <end position="18"/>
    </location>
</feature>
<evidence type="ECO:0000313" key="5">
    <source>
        <dbReference type="Proteomes" id="UP001595453"/>
    </source>
</evidence>
<dbReference type="PANTHER" id="PTHR30535">
    <property type="entry name" value="VITAMIN B12-BINDING PROTEIN"/>
    <property type="match status" value="1"/>
</dbReference>
<evidence type="ECO:0000259" key="3">
    <source>
        <dbReference type="PROSITE" id="PS50983"/>
    </source>
</evidence>
<comment type="caution">
    <text evidence="4">The sequence shown here is derived from an EMBL/GenBank/DDBJ whole genome shotgun (WGS) entry which is preliminary data.</text>
</comment>
<dbReference type="NCBIfam" id="NF038402">
    <property type="entry name" value="TroA_like"/>
    <property type="match status" value="1"/>
</dbReference>
<feature type="domain" description="Fe/B12 periplasmic-binding" evidence="3">
    <location>
        <begin position="24"/>
        <end position="273"/>
    </location>
</feature>
<accession>A0ABV7CL85</accession>
<keyword evidence="5" id="KW-1185">Reference proteome</keyword>
<dbReference type="CDD" id="cd01144">
    <property type="entry name" value="BtuF"/>
    <property type="match status" value="1"/>
</dbReference>
<protein>
    <submittedName>
        <fullName evidence="4">Cobalamin-binding protein</fullName>
    </submittedName>
</protein>
<dbReference type="Gene3D" id="3.40.50.1980">
    <property type="entry name" value="Nitrogenase molybdenum iron protein domain"/>
    <property type="match status" value="2"/>
</dbReference>
<keyword evidence="1 2" id="KW-0732">Signal</keyword>
<dbReference type="SUPFAM" id="SSF53807">
    <property type="entry name" value="Helical backbone' metal receptor"/>
    <property type="match status" value="1"/>
</dbReference>
<sequence length="280" mass="31610">MKYWLSLVLSLCAFGSVAKPSAQRIIALAPHIVENLYVIGAGERIVGTVEYADFPEAANAIPRIGGYHGISMEKLLALKPDLVIAWQTGNKQTDLDKIAALGIPVVYSHTHEIADVAKELREFGQLTGLEVEAEKQAQQFETRFKTLQDKYQSEMRLAVFYQLWPEPMMTIGRNTWVHQLLEICQVDNVFADASSDYPQIGIENVIHAKPQVIILPDEKTKQKVPLINWQAWPEIPAAKHQQYIHVNADLLHRYTTRVLDGIDDMCAKLALSKQHYQQGK</sequence>
<evidence type="ECO:0000313" key="4">
    <source>
        <dbReference type="EMBL" id="MFC3033414.1"/>
    </source>
</evidence>
<dbReference type="RefSeq" id="WP_377124873.1">
    <property type="nucleotide sequence ID" value="NZ_JBHRSD010000022.1"/>
</dbReference>
<dbReference type="InterPro" id="IPR054828">
    <property type="entry name" value="Vit_B12_bind_prot"/>
</dbReference>
<dbReference type="Pfam" id="PF01497">
    <property type="entry name" value="Peripla_BP_2"/>
    <property type="match status" value="1"/>
</dbReference>
<dbReference type="Proteomes" id="UP001595453">
    <property type="component" value="Unassembled WGS sequence"/>
</dbReference>
<dbReference type="PANTHER" id="PTHR30535:SF34">
    <property type="entry name" value="MOLYBDATE-BINDING PROTEIN MOLA"/>
    <property type="match status" value="1"/>
</dbReference>
<dbReference type="PROSITE" id="PS50983">
    <property type="entry name" value="FE_B12_PBP"/>
    <property type="match status" value="1"/>
</dbReference>
<reference evidence="5" key="1">
    <citation type="journal article" date="2019" name="Int. J. Syst. Evol. Microbiol.">
        <title>The Global Catalogue of Microorganisms (GCM) 10K type strain sequencing project: providing services to taxonomists for standard genome sequencing and annotation.</title>
        <authorList>
            <consortium name="The Broad Institute Genomics Platform"/>
            <consortium name="The Broad Institute Genome Sequencing Center for Infectious Disease"/>
            <person name="Wu L."/>
            <person name="Ma J."/>
        </authorList>
    </citation>
    <scope>NUCLEOTIDE SEQUENCE [LARGE SCALE GENOMIC DNA]</scope>
    <source>
        <strain evidence="5">KCTC 42730</strain>
    </source>
</reference>
<organism evidence="4 5">
    <name type="scientific">Pseudoalteromonas fenneropenaei</name>
    <dbReference type="NCBI Taxonomy" id="1737459"/>
    <lineage>
        <taxon>Bacteria</taxon>
        <taxon>Pseudomonadati</taxon>
        <taxon>Pseudomonadota</taxon>
        <taxon>Gammaproteobacteria</taxon>
        <taxon>Alteromonadales</taxon>
        <taxon>Pseudoalteromonadaceae</taxon>
        <taxon>Pseudoalteromonas</taxon>
    </lineage>
</organism>
<gene>
    <name evidence="4" type="ORF">ACFOEE_12875</name>
</gene>
<proteinExistence type="predicted"/>